<geneLocation type="plasmid" evidence="2">
    <name>pkpc_cav1947-14</name>
</geneLocation>
<name>A0ABM6VFY2_9ENTR</name>
<gene>
    <name evidence="1" type="ORF">DKC11_00015</name>
</gene>
<dbReference type="RefSeq" id="WP_109546421.1">
    <property type="nucleotide sequence ID" value="NZ_CP029438.1"/>
</dbReference>
<evidence type="ECO:0000313" key="2">
    <source>
        <dbReference type="Proteomes" id="UP000245760"/>
    </source>
</evidence>
<reference evidence="1 2" key="1">
    <citation type="submission" date="2018-05" db="EMBL/GenBank/DDBJ databases">
        <title>Klebsiella quasipneumonaiae provides a window into carbapenemase gene transfer, plasmid rearrangements and nosocomial acquisition from the hospital environment.</title>
        <authorList>
            <person name="Mathers A.J."/>
            <person name="Vegesana K."/>
            <person name="Stoesser N."/>
            <person name="Crook D."/>
            <person name="Vaughan A."/>
            <person name="Barry K."/>
            <person name="Parikh H."/>
            <person name="Sebra R."/>
            <person name="Kotay S."/>
            <person name="Walker A.S."/>
            <person name="Sheppard A.E."/>
        </authorList>
    </citation>
    <scope>NUCLEOTIDE SEQUENCE [LARGE SCALE GENOMIC DNA]</scope>
    <source>
        <strain evidence="1 2">CAV1947</strain>
        <plasmid evidence="2">pkpc_cav1947-14</plasmid>
    </source>
</reference>
<accession>A0ABM6VFY2</accession>
<keyword evidence="1" id="KW-0614">Plasmid</keyword>
<proteinExistence type="predicted"/>
<dbReference type="Proteomes" id="UP000245760">
    <property type="component" value="Plasmid pKPC_CAV1947-14"/>
</dbReference>
<keyword evidence="2" id="KW-1185">Reference proteome</keyword>
<dbReference type="EMBL" id="CP029438">
    <property type="protein sequence ID" value="AWL54354.1"/>
    <property type="molecule type" value="Genomic_DNA"/>
</dbReference>
<sequence length="88" mass="9753">MISVIVSESVIQCILDFYAKNNEVDYQMAKACQDSHEKDMTATQRNVVEEAEARCLASMNDPLGGVSGNPRKFRHSALWNFLGGWSAA</sequence>
<organism evidence="1 2">
    <name type="scientific">Klebsiella quasipneumoniae</name>
    <dbReference type="NCBI Taxonomy" id="1463165"/>
    <lineage>
        <taxon>Bacteria</taxon>
        <taxon>Pseudomonadati</taxon>
        <taxon>Pseudomonadota</taxon>
        <taxon>Gammaproteobacteria</taxon>
        <taxon>Enterobacterales</taxon>
        <taxon>Enterobacteriaceae</taxon>
        <taxon>Klebsiella/Raoultella group</taxon>
        <taxon>Klebsiella</taxon>
        <taxon>Klebsiella pneumoniae complex</taxon>
    </lineage>
</organism>
<protein>
    <submittedName>
        <fullName evidence="1">Uncharacterized protein</fullName>
    </submittedName>
</protein>
<evidence type="ECO:0000313" key="1">
    <source>
        <dbReference type="EMBL" id="AWL54354.1"/>
    </source>
</evidence>